<feature type="transmembrane region" description="Helical" evidence="10">
    <location>
        <begin position="41"/>
        <end position="59"/>
    </location>
</feature>
<comment type="caution">
    <text evidence="12">The sequence shown here is derived from an EMBL/GenBank/DDBJ whole genome shotgun (WGS) entry which is preliminary data.</text>
</comment>
<feature type="transmembrane region" description="Helical" evidence="10">
    <location>
        <begin position="223"/>
        <end position="241"/>
    </location>
</feature>
<feature type="transmembrane region" description="Helical" evidence="10">
    <location>
        <begin position="318"/>
        <end position="337"/>
    </location>
</feature>
<evidence type="ECO:0000259" key="11">
    <source>
        <dbReference type="PROSITE" id="PS50109"/>
    </source>
</evidence>
<evidence type="ECO:0000313" key="13">
    <source>
        <dbReference type="Proteomes" id="UP000316639"/>
    </source>
</evidence>
<dbReference type="GO" id="GO:0000155">
    <property type="term" value="F:phosphorelay sensor kinase activity"/>
    <property type="evidence" value="ECO:0007669"/>
    <property type="project" value="InterPro"/>
</dbReference>
<dbReference type="Gene3D" id="3.30.565.10">
    <property type="entry name" value="Histidine kinase-like ATPase, C-terminal domain"/>
    <property type="match status" value="1"/>
</dbReference>
<dbReference type="PANTHER" id="PTHR24421">
    <property type="entry name" value="NITRATE/NITRITE SENSOR PROTEIN NARX-RELATED"/>
    <property type="match status" value="1"/>
</dbReference>
<dbReference type="InterPro" id="IPR029016">
    <property type="entry name" value="GAF-like_dom_sf"/>
</dbReference>
<evidence type="ECO:0000256" key="2">
    <source>
        <dbReference type="ARBA" id="ARBA00012438"/>
    </source>
</evidence>
<dbReference type="EMBL" id="VOBR01000020">
    <property type="protein sequence ID" value="TWP48437.1"/>
    <property type="molecule type" value="Genomic_DNA"/>
</dbReference>
<evidence type="ECO:0000256" key="1">
    <source>
        <dbReference type="ARBA" id="ARBA00000085"/>
    </source>
</evidence>
<dbReference type="InterPro" id="IPR050482">
    <property type="entry name" value="Sensor_HK_TwoCompSys"/>
</dbReference>
<dbReference type="InterPro" id="IPR003594">
    <property type="entry name" value="HATPase_dom"/>
</dbReference>
<comment type="catalytic activity">
    <reaction evidence="1">
        <text>ATP + protein L-histidine = ADP + protein N-phospho-L-histidine.</text>
        <dbReference type="EC" id="2.7.13.3"/>
    </reaction>
</comment>
<evidence type="ECO:0000313" key="12">
    <source>
        <dbReference type="EMBL" id="TWP48437.1"/>
    </source>
</evidence>
<dbReference type="SMART" id="SM00387">
    <property type="entry name" value="HATPase_c"/>
    <property type="match status" value="1"/>
</dbReference>
<keyword evidence="6" id="KW-0418">Kinase</keyword>
<dbReference type="InterPro" id="IPR036890">
    <property type="entry name" value="HATPase_C_sf"/>
</dbReference>
<evidence type="ECO:0000256" key="4">
    <source>
        <dbReference type="ARBA" id="ARBA00022679"/>
    </source>
</evidence>
<dbReference type="Pfam" id="PF07730">
    <property type="entry name" value="HisKA_3"/>
    <property type="match status" value="1"/>
</dbReference>
<keyword evidence="4" id="KW-0808">Transferase</keyword>
<sequence>MPSWPRIAWYAGTALGGAGLAVAIGYRVLGAPGGHGTIGGLGWVMLGIAPMYGVAVWLMHERPEHPQARRMLLMSSALAVNAGMEIPVRQAFEANGPGRWFWWANLVYQYTGVAALIAAVLLLASFPDGVVERTWQRWALNAVWAHLALPPLLLLTRPNLVIDAYLLDPAPVVPSPLAVAWLQPLGGLLANLYLSYYGALVLITVLFVRFVQADAGQRARMRLLMYATIGLVVATALLTVLENRFPEPPAWVQLVRGASVVFLLMVPVSVVIGILRHRLYDIDVAVRRSVTFGVLSLGIAAVYIGLSVAPGLALGDQIPVEVAVVLTIAAAAVFQPLRRRLERLADRLVFGERVNRYELVTRFGAGLEQTVELADLLPRLTETVHKGLDAGWVRVTLPSARAVAGHPEGEPELTVPLERAGSTIGVIECGPKEGGYSAADRELLATLAGQAATAIANVQLTARLAEQVDELATSRTRIVAAQDDERRRIERDIHDGAQQQVVALIMKMRLARNQVGRGEREAAEVLDELQSDTRELLADLRELAHGIHPPVLSDRGLVAAVEARADRLPLAVTVHASPGLREQRLGTEVEGAAYFVVCEALTNVVKHSAAASARVSLAAVDGRLEVEVCDSGVGLGAGNGQGLTNLRDRVEALGGRLSVSGEPGAGTRVHADLPTGASRG</sequence>
<feature type="transmembrane region" description="Helical" evidence="10">
    <location>
        <begin position="7"/>
        <end position="29"/>
    </location>
</feature>
<dbReference type="Gene3D" id="3.30.450.40">
    <property type="match status" value="1"/>
</dbReference>
<evidence type="ECO:0000256" key="6">
    <source>
        <dbReference type="ARBA" id="ARBA00022777"/>
    </source>
</evidence>
<feature type="transmembrane region" description="Helical" evidence="10">
    <location>
        <begin position="138"/>
        <end position="156"/>
    </location>
</feature>
<keyword evidence="7" id="KW-0067">ATP-binding</keyword>
<dbReference type="GO" id="GO:0016020">
    <property type="term" value="C:membrane"/>
    <property type="evidence" value="ECO:0007669"/>
    <property type="project" value="InterPro"/>
</dbReference>
<dbReference type="SUPFAM" id="SSF55874">
    <property type="entry name" value="ATPase domain of HSP90 chaperone/DNA topoisomerase II/histidine kinase"/>
    <property type="match status" value="1"/>
</dbReference>
<gene>
    <name evidence="12" type="ORF">FKR81_27995</name>
</gene>
<name>A0A563EMP0_9PSEU</name>
<keyword evidence="13" id="KW-1185">Reference proteome</keyword>
<proteinExistence type="predicted"/>
<feature type="transmembrane region" description="Helical" evidence="10">
    <location>
        <begin position="71"/>
        <end position="88"/>
    </location>
</feature>
<dbReference type="InterPro" id="IPR005467">
    <property type="entry name" value="His_kinase_dom"/>
</dbReference>
<dbReference type="Pfam" id="PF02518">
    <property type="entry name" value="HATPase_c"/>
    <property type="match status" value="1"/>
</dbReference>
<keyword evidence="8" id="KW-0902">Two-component regulatory system</keyword>
<dbReference type="CDD" id="cd16917">
    <property type="entry name" value="HATPase_UhpB-NarQ-NarX-like"/>
    <property type="match status" value="1"/>
</dbReference>
<dbReference type="InterPro" id="IPR003018">
    <property type="entry name" value="GAF"/>
</dbReference>
<feature type="domain" description="Histidine kinase" evidence="11">
    <location>
        <begin position="596"/>
        <end position="677"/>
    </location>
</feature>
<evidence type="ECO:0000256" key="8">
    <source>
        <dbReference type="ARBA" id="ARBA00023012"/>
    </source>
</evidence>
<dbReference type="GO" id="GO:0005524">
    <property type="term" value="F:ATP binding"/>
    <property type="evidence" value="ECO:0007669"/>
    <property type="project" value="UniProtKB-KW"/>
</dbReference>
<dbReference type="InterPro" id="IPR011712">
    <property type="entry name" value="Sig_transdc_His_kin_sub3_dim/P"/>
</dbReference>
<feature type="transmembrane region" description="Helical" evidence="10">
    <location>
        <begin position="100"/>
        <end position="126"/>
    </location>
</feature>
<reference evidence="12 13" key="1">
    <citation type="submission" date="2019-07" db="EMBL/GenBank/DDBJ databases">
        <title>Lentzea xizangensis sp. nov., isolated from Qinghai-Tibetan Plateau Soils.</title>
        <authorList>
            <person name="Huang J."/>
        </authorList>
    </citation>
    <scope>NUCLEOTIDE SEQUENCE [LARGE SCALE GENOMIC DNA]</scope>
    <source>
        <strain evidence="12 13">FXJ1.1311</strain>
    </source>
</reference>
<evidence type="ECO:0000256" key="7">
    <source>
        <dbReference type="ARBA" id="ARBA00022840"/>
    </source>
</evidence>
<keyword evidence="10" id="KW-0472">Membrane</keyword>
<protein>
    <recommendedName>
        <fullName evidence="2">histidine kinase</fullName>
        <ecNumber evidence="2">2.7.13.3</ecNumber>
    </recommendedName>
</protein>
<dbReference type="RefSeq" id="WP_146356155.1">
    <property type="nucleotide sequence ID" value="NZ_VOBR01000020.1"/>
</dbReference>
<dbReference type="Pfam" id="PF13185">
    <property type="entry name" value="GAF_2"/>
    <property type="match status" value="1"/>
</dbReference>
<dbReference type="Gene3D" id="1.20.5.1930">
    <property type="match status" value="1"/>
</dbReference>
<keyword evidence="3" id="KW-0597">Phosphoprotein</keyword>
<dbReference type="PANTHER" id="PTHR24421:SF10">
    <property type="entry name" value="NITRATE_NITRITE SENSOR PROTEIN NARQ"/>
    <property type="match status" value="1"/>
</dbReference>
<evidence type="ECO:0000256" key="10">
    <source>
        <dbReference type="SAM" id="Phobius"/>
    </source>
</evidence>
<evidence type="ECO:0000256" key="3">
    <source>
        <dbReference type="ARBA" id="ARBA00022553"/>
    </source>
</evidence>
<evidence type="ECO:0000256" key="9">
    <source>
        <dbReference type="SAM" id="MobiDB-lite"/>
    </source>
</evidence>
<keyword evidence="10" id="KW-0812">Transmembrane</keyword>
<feature type="transmembrane region" description="Helical" evidence="10">
    <location>
        <begin position="253"/>
        <end position="274"/>
    </location>
</feature>
<dbReference type="AlphaFoldDB" id="A0A563EMP0"/>
<dbReference type="OrthoDB" id="227596at2"/>
<dbReference type="Proteomes" id="UP000316639">
    <property type="component" value="Unassembled WGS sequence"/>
</dbReference>
<feature type="transmembrane region" description="Helical" evidence="10">
    <location>
        <begin position="286"/>
        <end position="306"/>
    </location>
</feature>
<dbReference type="GO" id="GO:0046983">
    <property type="term" value="F:protein dimerization activity"/>
    <property type="evidence" value="ECO:0007669"/>
    <property type="project" value="InterPro"/>
</dbReference>
<dbReference type="EC" id="2.7.13.3" evidence="2"/>
<keyword evidence="5" id="KW-0547">Nucleotide-binding</keyword>
<evidence type="ECO:0000256" key="5">
    <source>
        <dbReference type="ARBA" id="ARBA00022741"/>
    </source>
</evidence>
<feature type="region of interest" description="Disordered" evidence="9">
    <location>
        <begin position="661"/>
        <end position="680"/>
    </location>
</feature>
<keyword evidence="10" id="KW-1133">Transmembrane helix</keyword>
<organism evidence="12 13">
    <name type="scientific">Lentzea tibetensis</name>
    <dbReference type="NCBI Taxonomy" id="2591470"/>
    <lineage>
        <taxon>Bacteria</taxon>
        <taxon>Bacillati</taxon>
        <taxon>Actinomycetota</taxon>
        <taxon>Actinomycetes</taxon>
        <taxon>Pseudonocardiales</taxon>
        <taxon>Pseudonocardiaceae</taxon>
        <taxon>Lentzea</taxon>
    </lineage>
</organism>
<accession>A0A563EMP0</accession>
<dbReference type="PROSITE" id="PS50109">
    <property type="entry name" value="HIS_KIN"/>
    <property type="match status" value="1"/>
</dbReference>
<dbReference type="SUPFAM" id="SSF55781">
    <property type="entry name" value="GAF domain-like"/>
    <property type="match status" value="1"/>
</dbReference>
<feature type="transmembrane region" description="Helical" evidence="10">
    <location>
        <begin position="193"/>
        <end position="211"/>
    </location>
</feature>